<evidence type="ECO:0000259" key="10">
    <source>
        <dbReference type="Pfam" id="PF01035"/>
    </source>
</evidence>
<dbReference type="GO" id="GO:0032259">
    <property type="term" value="P:methylation"/>
    <property type="evidence" value="ECO:0007669"/>
    <property type="project" value="UniProtKB-KW"/>
</dbReference>
<keyword evidence="7 9" id="KW-0234">DNA repair</keyword>
<dbReference type="InterPro" id="IPR023546">
    <property type="entry name" value="MGMT"/>
</dbReference>
<keyword evidence="3 9" id="KW-0963">Cytoplasm</keyword>
<name>A0A4R6H0I8_9GAMM</name>
<evidence type="ECO:0000256" key="6">
    <source>
        <dbReference type="ARBA" id="ARBA00022763"/>
    </source>
</evidence>
<reference evidence="12 13" key="1">
    <citation type="submission" date="2019-03" db="EMBL/GenBank/DDBJ databases">
        <title>Freshwater and sediment microbial communities from various areas in North America, analyzing microbe dynamics in response to fracking.</title>
        <authorList>
            <person name="Lamendella R."/>
        </authorList>
    </citation>
    <scope>NUCLEOTIDE SEQUENCE [LARGE SCALE GENOMIC DNA]</scope>
    <source>
        <strain evidence="12 13">1_TX</strain>
    </source>
</reference>
<sequence>MIRQTRIDSPLGEMLLRAEQDALTGIFFVGQRHCPDIASNTPDNGDDTLLDETRSQLDAYFAGRLARFSLPLAPSGSDFQQRVWRALAAIAYGERATYGELTHRLGLAPGAARAVGTAIGRNPLTIVVPCHRIVGSKGALTGYAGGLERKRALRDLEAGQRIRHSVAQT</sequence>
<dbReference type="GO" id="GO:0005737">
    <property type="term" value="C:cytoplasm"/>
    <property type="evidence" value="ECO:0007669"/>
    <property type="project" value="UniProtKB-SubCell"/>
</dbReference>
<evidence type="ECO:0000256" key="7">
    <source>
        <dbReference type="ARBA" id="ARBA00023204"/>
    </source>
</evidence>
<dbReference type="InterPro" id="IPR008332">
    <property type="entry name" value="MethylG_MeTrfase_N"/>
</dbReference>
<proteinExistence type="inferred from homology"/>
<dbReference type="CDD" id="cd06445">
    <property type="entry name" value="ATase"/>
    <property type="match status" value="1"/>
</dbReference>
<evidence type="ECO:0000256" key="8">
    <source>
        <dbReference type="ARBA" id="ARBA00049348"/>
    </source>
</evidence>
<feature type="domain" description="Methylguanine DNA methyltransferase ribonuclease-like" evidence="11">
    <location>
        <begin position="3"/>
        <end position="74"/>
    </location>
</feature>
<feature type="domain" description="Methylated-DNA-[protein]-cysteine S-methyltransferase DNA binding" evidence="10">
    <location>
        <begin position="78"/>
        <end position="158"/>
    </location>
</feature>
<evidence type="ECO:0000259" key="11">
    <source>
        <dbReference type="Pfam" id="PF02870"/>
    </source>
</evidence>
<evidence type="ECO:0000313" key="12">
    <source>
        <dbReference type="EMBL" id="TDO01483.1"/>
    </source>
</evidence>
<evidence type="ECO:0000256" key="3">
    <source>
        <dbReference type="ARBA" id="ARBA00022490"/>
    </source>
</evidence>
<evidence type="ECO:0000313" key="13">
    <source>
        <dbReference type="Proteomes" id="UP000295150"/>
    </source>
</evidence>
<organism evidence="12 13">
    <name type="scientific">Halomonas ventosae</name>
    <dbReference type="NCBI Taxonomy" id="229007"/>
    <lineage>
        <taxon>Bacteria</taxon>
        <taxon>Pseudomonadati</taxon>
        <taxon>Pseudomonadota</taxon>
        <taxon>Gammaproteobacteria</taxon>
        <taxon>Oceanospirillales</taxon>
        <taxon>Halomonadaceae</taxon>
        <taxon>Halomonas</taxon>
    </lineage>
</organism>
<dbReference type="PANTHER" id="PTHR10815:SF5">
    <property type="entry name" value="METHYLATED-DNA--PROTEIN-CYSTEINE METHYLTRANSFERASE"/>
    <property type="match status" value="1"/>
</dbReference>
<dbReference type="AlphaFoldDB" id="A0A4R6H0I8"/>
<dbReference type="SUPFAM" id="SSF53155">
    <property type="entry name" value="Methylated DNA-protein cysteine methyltransferase domain"/>
    <property type="match status" value="1"/>
</dbReference>
<dbReference type="GO" id="GO:0006307">
    <property type="term" value="P:DNA alkylation repair"/>
    <property type="evidence" value="ECO:0007669"/>
    <property type="project" value="UniProtKB-UniRule"/>
</dbReference>
<evidence type="ECO:0000256" key="9">
    <source>
        <dbReference type="HAMAP-Rule" id="MF_00772"/>
    </source>
</evidence>
<evidence type="ECO:0000256" key="1">
    <source>
        <dbReference type="ARBA" id="ARBA00001286"/>
    </source>
</evidence>
<evidence type="ECO:0000256" key="4">
    <source>
        <dbReference type="ARBA" id="ARBA00022603"/>
    </source>
</evidence>
<comment type="caution">
    <text evidence="12">The sequence shown here is derived from an EMBL/GenBank/DDBJ whole genome shotgun (WGS) entry which is preliminary data.</text>
</comment>
<dbReference type="HAMAP" id="MF_00772">
    <property type="entry name" value="OGT"/>
    <property type="match status" value="1"/>
</dbReference>
<dbReference type="OrthoDB" id="9811249at2"/>
<evidence type="ECO:0000256" key="5">
    <source>
        <dbReference type="ARBA" id="ARBA00022679"/>
    </source>
</evidence>
<comment type="catalytic activity">
    <reaction evidence="8 9">
        <text>a 6-O-methyl-2'-deoxyguanosine in DNA + L-cysteinyl-[protein] = S-methyl-L-cysteinyl-[protein] + a 2'-deoxyguanosine in DNA</text>
        <dbReference type="Rhea" id="RHEA:24000"/>
        <dbReference type="Rhea" id="RHEA-COMP:10131"/>
        <dbReference type="Rhea" id="RHEA-COMP:10132"/>
        <dbReference type="Rhea" id="RHEA-COMP:11367"/>
        <dbReference type="Rhea" id="RHEA-COMP:11368"/>
        <dbReference type="ChEBI" id="CHEBI:29950"/>
        <dbReference type="ChEBI" id="CHEBI:82612"/>
        <dbReference type="ChEBI" id="CHEBI:85445"/>
        <dbReference type="ChEBI" id="CHEBI:85448"/>
        <dbReference type="EC" id="2.1.1.63"/>
    </reaction>
</comment>
<dbReference type="EMBL" id="SNWH01000021">
    <property type="protein sequence ID" value="TDO01483.1"/>
    <property type="molecule type" value="Genomic_DNA"/>
</dbReference>
<dbReference type="Gene3D" id="1.10.10.10">
    <property type="entry name" value="Winged helix-like DNA-binding domain superfamily/Winged helix DNA-binding domain"/>
    <property type="match status" value="1"/>
</dbReference>
<dbReference type="RefSeq" id="WP_133484044.1">
    <property type="nucleotide sequence ID" value="NZ_SNWH01000021.1"/>
</dbReference>
<dbReference type="InterPro" id="IPR001497">
    <property type="entry name" value="MethylDNA_cys_MeTrfase_AS"/>
</dbReference>
<feature type="active site" description="Nucleophile; methyl group acceptor" evidence="9">
    <location>
        <position position="130"/>
    </location>
</feature>
<protein>
    <recommendedName>
        <fullName evidence="9">Methylated-DNA--protein-cysteine methyltransferase</fullName>
        <ecNumber evidence="9">2.1.1.63</ecNumber>
    </recommendedName>
    <alternativeName>
        <fullName evidence="9">6-O-methylguanine-DNA methyltransferase</fullName>
        <shortName evidence="9">MGMT</shortName>
    </alternativeName>
    <alternativeName>
        <fullName evidence="9">O-6-methylguanine-DNA-alkyltransferase</fullName>
    </alternativeName>
</protein>
<dbReference type="FunFam" id="1.10.10.10:FF:000214">
    <property type="entry name" value="Methylated-DNA--protein-cysteine methyltransferase"/>
    <property type="match status" value="1"/>
</dbReference>
<dbReference type="InterPro" id="IPR036388">
    <property type="entry name" value="WH-like_DNA-bd_sf"/>
</dbReference>
<dbReference type="SUPFAM" id="SSF46767">
    <property type="entry name" value="Methylated DNA-protein cysteine methyltransferase, C-terminal domain"/>
    <property type="match status" value="1"/>
</dbReference>
<dbReference type="Gene3D" id="3.30.160.70">
    <property type="entry name" value="Methylated DNA-protein cysteine methyltransferase domain"/>
    <property type="match status" value="1"/>
</dbReference>
<dbReference type="PROSITE" id="PS00374">
    <property type="entry name" value="MGMT"/>
    <property type="match status" value="1"/>
</dbReference>
<keyword evidence="13" id="KW-1185">Reference proteome</keyword>
<keyword evidence="5 9" id="KW-0808">Transferase</keyword>
<gene>
    <name evidence="12" type="ORF">DFO68_12128</name>
</gene>
<keyword evidence="6 9" id="KW-0227">DNA damage</keyword>
<dbReference type="NCBIfam" id="TIGR00589">
    <property type="entry name" value="ogt"/>
    <property type="match status" value="1"/>
</dbReference>
<keyword evidence="4 9" id="KW-0489">Methyltransferase</keyword>
<dbReference type="EC" id="2.1.1.63" evidence="9"/>
<comment type="miscellaneous">
    <text evidence="9">This enzyme catalyzes only one turnover and therefore is not strictly catalytic. According to one definition, an enzyme is a biocatalyst that acts repeatedly and over many reaction cycles.</text>
</comment>
<accession>A0A4R6H0I8</accession>
<dbReference type="InterPro" id="IPR014048">
    <property type="entry name" value="MethylDNA_cys_MeTrfase_DNA-bd"/>
</dbReference>
<dbReference type="PANTHER" id="PTHR10815">
    <property type="entry name" value="METHYLATED-DNA--PROTEIN-CYSTEINE METHYLTRANSFERASE"/>
    <property type="match status" value="1"/>
</dbReference>
<dbReference type="Pfam" id="PF01035">
    <property type="entry name" value="DNA_binding_1"/>
    <property type="match status" value="1"/>
</dbReference>
<dbReference type="Pfam" id="PF02870">
    <property type="entry name" value="Methyltransf_1N"/>
    <property type="match status" value="1"/>
</dbReference>
<evidence type="ECO:0000256" key="2">
    <source>
        <dbReference type="ARBA" id="ARBA00008711"/>
    </source>
</evidence>
<comment type="catalytic activity">
    <reaction evidence="1 9">
        <text>a 4-O-methyl-thymidine in DNA + L-cysteinyl-[protein] = a thymidine in DNA + S-methyl-L-cysteinyl-[protein]</text>
        <dbReference type="Rhea" id="RHEA:53428"/>
        <dbReference type="Rhea" id="RHEA-COMP:10131"/>
        <dbReference type="Rhea" id="RHEA-COMP:10132"/>
        <dbReference type="Rhea" id="RHEA-COMP:13555"/>
        <dbReference type="Rhea" id="RHEA-COMP:13556"/>
        <dbReference type="ChEBI" id="CHEBI:29950"/>
        <dbReference type="ChEBI" id="CHEBI:82612"/>
        <dbReference type="ChEBI" id="CHEBI:137386"/>
        <dbReference type="ChEBI" id="CHEBI:137387"/>
        <dbReference type="EC" id="2.1.1.63"/>
    </reaction>
</comment>
<comment type="subcellular location">
    <subcellularLocation>
        <location evidence="9">Cytoplasm</location>
    </subcellularLocation>
</comment>
<dbReference type="InterPro" id="IPR036631">
    <property type="entry name" value="MGMT_N_sf"/>
</dbReference>
<dbReference type="Proteomes" id="UP000295150">
    <property type="component" value="Unassembled WGS sequence"/>
</dbReference>
<comment type="function">
    <text evidence="9">Involved in the cellular defense against the biological effects of O6-methylguanine (O6-MeG) and O4-methylthymine (O4-MeT) in DNA. Repairs the methylated nucleobase in DNA by stoichiometrically transferring the methyl group to a cysteine residue in the enzyme. This is a suicide reaction: the enzyme is irreversibly inactivated.</text>
</comment>
<dbReference type="InterPro" id="IPR036217">
    <property type="entry name" value="MethylDNA_cys_MeTrfase_DNAb"/>
</dbReference>
<dbReference type="GO" id="GO:0003908">
    <property type="term" value="F:methylated-DNA-[protein]-cysteine S-methyltransferase activity"/>
    <property type="evidence" value="ECO:0007669"/>
    <property type="project" value="UniProtKB-UniRule"/>
</dbReference>
<comment type="similarity">
    <text evidence="2 9">Belongs to the MGMT family.</text>
</comment>